<sequence>MKGEEAKEEKKRGGVGGGEKWRQPFDIKVISGFQVLIRLSVDRGFEFVREVSLLISKQLRSMARPRTRISGAHSAAFAELSRPRSESTSPHFRHRD</sequence>
<dbReference type="EMBL" id="BLXT01003739">
    <property type="protein sequence ID" value="GFO04601.1"/>
    <property type="molecule type" value="Genomic_DNA"/>
</dbReference>
<feature type="region of interest" description="Disordered" evidence="1">
    <location>
        <begin position="72"/>
        <end position="96"/>
    </location>
</feature>
<feature type="compositionally biased region" description="Basic and acidic residues" evidence="1">
    <location>
        <begin position="1"/>
        <end position="12"/>
    </location>
</feature>
<reference evidence="2 3" key="1">
    <citation type="journal article" date="2021" name="Elife">
        <title>Chloroplast acquisition without the gene transfer in kleptoplastic sea slugs, Plakobranchus ocellatus.</title>
        <authorList>
            <person name="Maeda T."/>
            <person name="Takahashi S."/>
            <person name="Yoshida T."/>
            <person name="Shimamura S."/>
            <person name="Takaki Y."/>
            <person name="Nagai Y."/>
            <person name="Toyoda A."/>
            <person name="Suzuki Y."/>
            <person name="Arimoto A."/>
            <person name="Ishii H."/>
            <person name="Satoh N."/>
            <person name="Nishiyama T."/>
            <person name="Hasebe M."/>
            <person name="Maruyama T."/>
            <person name="Minagawa J."/>
            <person name="Obokata J."/>
            <person name="Shigenobu S."/>
        </authorList>
    </citation>
    <scope>NUCLEOTIDE SEQUENCE [LARGE SCALE GENOMIC DNA]</scope>
</reference>
<evidence type="ECO:0000313" key="2">
    <source>
        <dbReference type="EMBL" id="GFO04601.1"/>
    </source>
</evidence>
<organism evidence="2 3">
    <name type="scientific">Plakobranchus ocellatus</name>
    <dbReference type="NCBI Taxonomy" id="259542"/>
    <lineage>
        <taxon>Eukaryota</taxon>
        <taxon>Metazoa</taxon>
        <taxon>Spiralia</taxon>
        <taxon>Lophotrochozoa</taxon>
        <taxon>Mollusca</taxon>
        <taxon>Gastropoda</taxon>
        <taxon>Heterobranchia</taxon>
        <taxon>Euthyneura</taxon>
        <taxon>Panpulmonata</taxon>
        <taxon>Sacoglossa</taxon>
        <taxon>Placobranchoidea</taxon>
        <taxon>Plakobranchidae</taxon>
        <taxon>Plakobranchus</taxon>
    </lineage>
</organism>
<keyword evidence="3" id="KW-1185">Reference proteome</keyword>
<name>A0AAV4A061_9GAST</name>
<feature type="region of interest" description="Disordered" evidence="1">
    <location>
        <begin position="1"/>
        <end position="21"/>
    </location>
</feature>
<accession>A0AAV4A061</accession>
<dbReference type="Proteomes" id="UP000735302">
    <property type="component" value="Unassembled WGS sequence"/>
</dbReference>
<protein>
    <submittedName>
        <fullName evidence="2">Uncharacterized protein</fullName>
    </submittedName>
</protein>
<gene>
    <name evidence="2" type="ORF">PoB_003110600</name>
</gene>
<dbReference type="AlphaFoldDB" id="A0AAV4A061"/>
<evidence type="ECO:0000313" key="3">
    <source>
        <dbReference type="Proteomes" id="UP000735302"/>
    </source>
</evidence>
<proteinExistence type="predicted"/>
<comment type="caution">
    <text evidence="2">The sequence shown here is derived from an EMBL/GenBank/DDBJ whole genome shotgun (WGS) entry which is preliminary data.</text>
</comment>
<evidence type="ECO:0000256" key="1">
    <source>
        <dbReference type="SAM" id="MobiDB-lite"/>
    </source>
</evidence>